<dbReference type="Gene3D" id="3.40.1190.10">
    <property type="entry name" value="Mur-like, catalytic domain"/>
    <property type="match status" value="1"/>
</dbReference>
<evidence type="ECO:0000256" key="4">
    <source>
        <dbReference type="ARBA" id="ARBA00022741"/>
    </source>
</evidence>
<dbReference type="Proteomes" id="UP001597231">
    <property type="component" value="Unassembled WGS sequence"/>
</dbReference>
<evidence type="ECO:0000256" key="5">
    <source>
        <dbReference type="ARBA" id="ARBA00022840"/>
    </source>
</evidence>
<name>A0ABW3TUC2_9BACL</name>
<gene>
    <name evidence="9" type="ORF">ACFQ38_02435</name>
</gene>
<feature type="domain" description="Mur ligase central" evidence="8">
    <location>
        <begin position="46"/>
        <end position="189"/>
    </location>
</feature>
<accession>A0ABW3TUC2</accession>
<dbReference type="Gene3D" id="3.90.190.20">
    <property type="entry name" value="Mur ligase, C-terminal domain"/>
    <property type="match status" value="1"/>
</dbReference>
<evidence type="ECO:0000256" key="2">
    <source>
        <dbReference type="ARBA" id="ARBA00022598"/>
    </source>
</evidence>
<evidence type="ECO:0000313" key="9">
    <source>
        <dbReference type="EMBL" id="MFD1203987.1"/>
    </source>
</evidence>
<evidence type="ECO:0000256" key="3">
    <source>
        <dbReference type="ARBA" id="ARBA00022723"/>
    </source>
</evidence>
<keyword evidence="6" id="KW-0460">Magnesium</keyword>
<dbReference type="SUPFAM" id="SSF53244">
    <property type="entry name" value="MurD-like peptide ligases, peptide-binding domain"/>
    <property type="match status" value="1"/>
</dbReference>
<dbReference type="Pfam" id="PF08245">
    <property type="entry name" value="Mur_ligase_M"/>
    <property type="match status" value="1"/>
</dbReference>
<evidence type="ECO:0000256" key="6">
    <source>
        <dbReference type="ARBA" id="ARBA00022842"/>
    </source>
</evidence>
<dbReference type="EMBL" id="JBHTLT010000014">
    <property type="protein sequence ID" value="MFD1203987.1"/>
    <property type="molecule type" value="Genomic_DNA"/>
</dbReference>
<dbReference type="PANTHER" id="PTHR11136">
    <property type="entry name" value="FOLYLPOLYGLUTAMATE SYNTHASE-RELATED"/>
    <property type="match status" value="1"/>
</dbReference>
<keyword evidence="4 7" id="KW-0547">Nucleotide-binding</keyword>
<dbReference type="SUPFAM" id="SSF53623">
    <property type="entry name" value="MurD-like peptide ligases, catalytic domain"/>
    <property type="match status" value="1"/>
</dbReference>
<dbReference type="GO" id="GO:0016874">
    <property type="term" value="F:ligase activity"/>
    <property type="evidence" value="ECO:0007669"/>
    <property type="project" value="UniProtKB-KW"/>
</dbReference>
<reference evidence="10" key="1">
    <citation type="journal article" date="2019" name="Int. J. Syst. Evol. Microbiol.">
        <title>The Global Catalogue of Microorganisms (GCM) 10K type strain sequencing project: providing services to taxonomists for standard genome sequencing and annotation.</title>
        <authorList>
            <consortium name="The Broad Institute Genomics Platform"/>
            <consortium name="The Broad Institute Genome Sequencing Center for Infectious Disease"/>
            <person name="Wu L."/>
            <person name="Ma J."/>
        </authorList>
    </citation>
    <scope>NUCLEOTIDE SEQUENCE [LARGE SCALE GENOMIC DNA]</scope>
    <source>
        <strain evidence="10">CCUG 53915</strain>
    </source>
</reference>
<proteinExistence type="inferred from homology"/>
<dbReference type="InterPro" id="IPR036565">
    <property type="entry name" value="Mur-like_cat_sf"/>
</dbReference>
<keyword evidence="3" id="KW-0479">Metal-binding</keyword>
<dbReference type="InterPro" id="IPR013221">
    <property type="entry name" value="Mur_ligase_cen"/>
</dbReference>
<keyword evidence="5 7" id="KW-0067">ATP-binding</keyword>
<dbReference type="InterPro" id="IPR001645">
    <property type="entry name" value="Folylpolyglutamate_synth"/>
</dbReference>
<keyword evidence="10" id="KW-1185">Reference proteome</keyword>
<dbReference type="InterPro" id="IPR018109">
    <property type="entry name" value="Folylpolyglutamate_synth_CS"/>
</dbReference>
<dbReference type="PANTHER" id="PTHR11136:SF0">
    <property type="entry name" value="DIHYDROFOLATE SYNTHETASE-RELATED"/>
    <property type="match status" value="1"/>
</dbReference>
<evidence type="ECO:0000259" key="8">
    <source>
        <dbReference type="Pfam" id="PF08245"/>
    </source>
</evidence>
<dbReference type="RefSeq" id="WP_381479695.1">
    <property type="nucleotide sequence ID" value="NZ_JBHTLT010000014.1"/>
</dbReference>
<keyword evidence="2 7" id="KW-0436">Ligase</keyword>
<dbReference type="InterPro" id="IPR036615">
    <property type="entry name" value="Mur_ligase_C_dom_sf"/>
</dbReference>
<comment type="caution">
    <text evidence="9">The sequence shown here is derived from an EMBL/GenBank/DDBJ whole genome shotgun (WGS) entry which is preliminary data.</text>
</comment>
<evidence type="ECO:0000256" key="1">
    <source>
        <dbReference type="ARBA" id="ARBA00008276"/>
    </source>
</evidence>
<dbReference type="PROSITE" id="PS01012">
    <property type="entry name" value="FOLYLPOLYGLU_SYNT_2"/>
    <property type="match status" value="1"/>
</dbReference>
<sequence length="412" mass="45558">MIPKLNDYKERFQIDSVSVIKPGLDSMRKALENAGNPEKDLRIIHVAGTNGKGSTIAFMEAMLKEHGYKTGVFSSPALYDVHDQIRFDGRPIRQEEMERSFEKMKEAGVSGLLTDFELLTVAAFVAFERNKPDYVLLECGMGGTLDSTNVVTPIVSVITTIAKDHESFLGNTIREIAKHKAGIIKETVPVIAGELPREAEEVIRKKAFLEQSNLLLYGTDFKMCMDETEIFSGSRQIPLQNRRMKGPHQGMNCAVAIQALLSANVPLQNDKIVKAVEQAQLPFRFQEVAPNIFLDGAHNPAAAKVLAETIRKEFPGEKVDFVIGMLSTKDIRATLDELIPVASSFTFLPFSHPSAASTEMLLACCNHPVKRAEISNDETIILKTINGKKKIVAGSLYLLAGLLNHTHIRLEL</sequence>
<dbReference type="PIRSF" id="PIRSF001563">
    <property type="entry name" value="Folylpolyglu_synth"/>
    <property type="match status" value="1"/>
</dbReference>
<organism evidence="9 10">
    <name type="scientific">Sporosarcina contaminans</name>
    <dbReference type="NCBI Taxonomy" id="633403"/>
    <lineage>
        <taxon>Bacteria</taxon>
        <taxon>Bacillati</taxon>
        <taxon>Bacillota</taxon>
        <taxon>Bacilli</taxon>
        <taxon>Bacillales</taxon>
        <taxon>Caryophanaceae</taxon>
        <taxon>Sporosarcina</taxon>
    </lineage>
</organism>
<comment type="similarity">
    <text evidence="1 7">Belongs to the folylpolyglutamate synthase family.</text>
</comment>
<protein>
    <submittedName>
        <fullName evidence="9">Bifunctional folylpolyglutamate synthase/dihydrofolate synthase</fullName>
        <ecNumber evidence="9">6.3.2.-</ecNumber>
    </submittedName>
</protein>
<dbReference type="EC" id="6.3.2.-" evidence="9"/>
<dbReference type="NCBIfam" id="TIGR01499">
    <property type="entry name" value="folC"/>
    <property type="match status" value="1"/>
</dbReference>
<evidence type="ECO:0000313" key="10">
    <source>
        <dbReference type="Proteomes" id="UP001597231"/>
    </source>
</evidence>
<evidence type="ECO:0000256" key="7">
    <source>
        <dbReference type="PIRNR" id="PIRNR001563"/>
    </source>
</evidence>